<keyword evidence="10" id="KW-1185">Reference proteome</keyword>
<dbReference type="InterPro" id="IPR002549">
    <property type="entry name" value="AI-2E-like"/>
</dbReference>
<comment type="caution">
    <text evidence="9">The sequence shown here is derived from an EMBL/GenBank/DDBJ whole genome shotgun (WGS) entry which is preliminary data.</text>
</comment>
<evidence type="ECO:0000256" key="3">
    <source>
        <dbReference type="ARBA" id="ARBA00022448"/>
    </source>
</evidence>
<evidence type="ECO:0000256" key="5">
    <source>
        <dbReference type="ARBA" id="ARBA00022692"/>
    </source>
</evidence>
<organism evidence="9 10">
    <name type="scientific">Massilia terrae</name>
    <dbReference type="NCBI Taxonomy" id="1811224"/>
    <lineage>
        <taxon>Bacteria</taxon>
        <taxon>Pseudomonadati</taxon>
        <taxon>Pseudomonadota</taxon>
        <taxon>Betaproteobacteria</taxon>
        <taxon>Burkholderiales</taxon>
        <taxon>Oxalobacteraceae</taxon>
        <taxon>Telluria group</taxon>
        <taxon>Massilia</taxon>
    </lineage>
</organism>
<evidence type="ECO:0000256" key="2">
    <source>
        <dbReference type="ARBA" id="ARBA00009773"/>
    </source>
</evidence>
<feature type="transmembrane region" description="Helical" evidence="8">
    <location>
        <begin position="317"/>
        <end position="336"/>
    </location>
</feature>
<evidence type="ECO:0000256" key="7">
    <source>
        <dbReference type="ARBA" id="ARBA00023136"/>
    </source>
</evidence>
<evidence type="ECO:0000256" key="1">
    <source>
        <dbReference type="ARBA" id="ARBA00004651"/>
    </source>
</evidence>
<comment type="subcellular location">
    <subcellularLocation>
        <location evidence="1">Cell membrane</location>
        <topology evidence="1">Multi-pass membrane protein</topology>
    </subcellularLocation>
</comment>
<comment type="similarity">
    <text evidence="2">Belongs to the autoinducer-2 exporter (AI-2E) (TC 2.A.86) family.</text>
</comment>
<sequence>MFGIDVRAARAVWTAALVLLALYCAYTVRTTLLVLLFGVFFSYLVYPLFVLLQRWTGGRLPRVPLLIMVYALIVGAFVLAGALFGTRIATEAQNLAQELPKLMQPGQLQRQLPLPAPLEPLRVRLAEFLQNLISAGASQALPTVRGLGTGLLHVAGNLIYVVVVPIFSFLMVRDAPGIEGVLVSLGKKQDGSFWSSLARGLNHLMSQYVRALALLSLATVIVYSVVLSLLGAPFALLLAVLAALLEVIPVFGPLIAALSIFSVAIVSGYPHVWWLVAFIVAYRIFQDYMLNPYLMSEGVNVPPIVVVFGLLAGDELAGVPGIFLSVPFFAAVRIVAVQIRIHRERRQLEACEAGSGPDSG</sequence>
<dbReference type="Proteomes" id="UP001204621">
    <property type="component" value="Unassembled WGS sequence"/>
</dbReference>
<dbReference type="RefSeq" id="WP_258810488.1">
    <property type="nucleotide sequence ID" value="NZ_JANUGU010000001.1"/>
</dbReference>
<evidence type="ECO:0000256" key="6">
    <source>
        <dbReference type="ARBA" id="ARBA00022989"/>
    </source>
</evidence>
<feature type="transmembrane region" description="Helical" evidence="8">
    <location>
        <begin position="151"/>
        <end position="172"/>
    </location>
</feature>
<keyword evidence="6 8" id="KW-1133">Transmembrane helix</keyword>
<evidence type="ECO:0000313" key="10">
    <source>
        <dbReference type="Proteomes" id="UP001204621"/>
    </source>
</evidence>
<proteinExistence type="inferred from homology"/>
<keyword evidence="4" id="KW-1003">Cell membrane</keyword>
<dbReference type="PANTHER" id="PTHR21716:SF53">
    <property type="entry name" value="PERMEASE PERM-RELATED"/>
    <property type="match status" value="1"/>
</dbReference>
<keyword evidence="3" id="KW-0813">Transport</keyword>
<dbReference type="EMBL" id="JANUGU010000001">
    <property type="protein sequence ID" value="MCS0657342.1"/>
    <property type="molecule type" value="Genomic_DNA"/>
</dbReference>
<feature type="transmembrane region" description="Helical" evidence="8">
    <location>
        <begin position="293"/>
        <end position="311"/>
    </location>
</feature>
<feature type="transmembrane region" description="Helical" evidence="8">
    <location>
        <begin position="34"/>
        <end position="52"/>
    </location>
</feature>
<gene>
    <name evidence="9" type="ORF">NX778_04600</name>
</gene>
<feature type="transmembrane region" description="Helical" evidence="8">
    <location>
        <begin position="212"/>
        <end position="245"/>
    </location>
</feature>
<evidence type="ECO:0000256" key="4">
    <source>
        <dbReference type="ARBA" id="ARBA00022475"/>
    </source>
</evidence>
<feature type="transmembrane region" description="Helical" evidence="8">
    <location>
        <begin position="251"/>
        <end position="281"/>
    </location>
</feature>
<feature type="transmembrane region" description="Helical" evidence="8">
    <location>
        <begin position="64"/>
        <end position="85"/>
    </location>
</feature>
<keyword evidence="5 8" id="KW-0812">Transmembrane</keyword>
<accession>A0ABT2CTP2</accession>
<keyword evidence="7 8" id="KW-0472">Membrane</keyword>
<protein>
    <submittedName>
        <fullName evidence="9">AI-2E family transporter</fullName>
    </submittedName>
</protein>
<evidence type="ECO:0000256" key="8">
    <source>
        <dbReference type="SAM" id="Phobius"/>
    </source>
</evidence>
<dbReference type="PANTHER" id="PTHR21716">
    <property type="entry name" value="TRANSMEMBRANE PROTEIN"/>
    <property type="match status" value="1"/>
</dbReference>
<name>A0ABT2CTP2_9BURK</name>
<reference evidence="9 10" key="1">
    <citation type="submission" date="2022-08" db="EMBL/GenBank/DDBJ databases">
        <title>Reclassification of Massilia species as members of the genera Telluria, Duganella, Pseudoduganella, Mokoshia gen. nov. and Zemynaea gen. nov. using orthogonal and non-orthogonal genome-based approaches.</title>
        <authorList>
            <person name="Bowman J.P."/>
        </authorList>
    </citation>
    <scope>NUCLEOTIDE SEQUENCE [LARGE SCALE GENOMIC DNA]</scope>
    <source>
        <strain evidence="9 10">JCM 31606</strain>
    </source>
</reference>
<evidence type="ECO:0000313" key="9">
    <source>
        <dbReference type="EMBL" id="MCS0657342.1"/>
    </source>
</evidence>
<dbReference type="Pfam" id="PF01594">
    <property type="entry name" value="AI-2E_transport"/>
    <property type="match status" value="1"/>
</dbReference>